<organism evidence="1 2">
    <name type="scientific">Spirosoma aureum</name>
    <dbReference type="NCBI Taxonomy" id="2692134"/>
    <lineage>
        <taxon>Bacteria</taxon>
        <taxon>Pseudomonadati</taxon>
        <taxon>Bacteroidota</taxon>
        <taxon>Cytophagia</taxon>
        <taxon>Cytophagales</taxon>
        <taxon>Cytophagaceae</taxon>
        <taxon>Spirosoma</taxon>
    </lineage>
</organism>
<reference evidence="1 2" key="1">
    <citation type="submission" date="2020-03" db="EMBL/GenBank/DDBJ databases">
        <authorList>
            <person name="Kim M.K."/>
        </authorList>
    </citation>
    <scope>NUCLEOTIDE SEQUENCE [LARGE SCALE GENOMIC DNA]</scope>
    <source>
        <strain evidence="1 2">BT328</strain>
    </source>
</reference>
<sequence length="169" mass="19509">MKTLTADYEATSINSLSFELRQGDELIGKLSYKNWFQFRASIELANHSTYQLIPKGFWGATIELKEADTVLLTFSMNWNGSIALQTYFNAIEKDYLFQHRGVFKESFILLDEEETELVVMKPDVKWSTLNYEYLIQTTDLFASLSNKALLLLTCIHCANYYMSMMAGTF</sequence>
<dbReference type="RefSeq" id="WP_167216514.1">
    <property type="nucleotide sequence ID" value="NZ_CP050063.1"/>
</dbReference>
<evidence type="ECO:0000313" key="1">
    <source>
        <dbReference type="EMBL" id="QIP16532.1"/>
    </source>
</evidence>
<protein>
    <submittedName>
        <fullName evidence="1">Uncharacterized protein</fullName>
    </submittedName>
</protein>
<dbReference type="KEGG" id="spib:G8759_29740"/>
<proteinExistence type="predicted"/>
<accession>A0A6G9AVN0</accession>
<name>A0A6G9AVN0_9BACT</name>
<dbReference type="EMBL" id="CP050063">
    <property type="protein sequence ID" value="QIP16532.1"/>
    <property type="molecule type" value="Genomic_DNA"/>
</dbReference>
<keyword evidence="2" id="KW-1185">Reference proteome</keyword>
<dbReference type="Proteomes" id="UP000501802">
    <property type="component" value="Chromosome"/>
</dbReference>
<evidence type="ECO:0000313" key="2">
    <source>
        <dbReference type="Proteomes" id="UP000501802"/>
    </source>
</evidence>
<gene>
    <name evidence="1" type="ORF">G8759_29740</name>
</gene>
<dbReference type="AlphaFoldDB" id="A0A6G9AVN0"/>